<accession>A0AC55DQJ1</accession>
<organism evidence="1 2">
    <name type="scientific">Echinops telfairi</name>
    <name type="common">Lesser hedgehog tenrec</name>
    <dbReference type="NCBI Taxonomy" id="9371"/>
    <lineage>
        <taxon>Eukaryota</taxon>
        <taxon>Metazoa</taxon>
        <taxon>Chordata</taxon>
        <taxon>Craniata</taxon>
        <taxon>Vertebrata</taxon>
        <taxon>Euteleostomi</taxon>
        <taxon>Mammalia</taxon>
        <taxon>Eutheria</taxon>
        <taxon>Afrotheria</taxon>
        <taxon>Tenrecidae</taxon>
        <taxon>Tenrecinae</taxon>
        <taxon>Echinops</taxon>
    </lineage>
</organism>
<keyword evidence="1" id="KW-1185">Reference proteome</keyword>
<dbReference type="Proteomes" id="UP000694863">
    <property type="component" value="Unplaced"/>
</dbReference>
<evidence type="ECO:0000313" key="2">
    <source>
        <dbReference type="RefSeq" id="XP_045154016.1"/>
    </source>
</evidence>
<name>A0AC55DQJ1_ECHTE</name>
<evidence type="ECO:0000313" key="1">
    <source>
        <dbReference type="Proteomes" id="UP000694863"/>
    </source>
</evidence>
<protein>
    <submittedName>
        <fullName evidence="2">Membrane cofactor protein isoform X2</fullName>
    </submittedName>
</protein>
<sequence>MKIKGGAKLNYAPDERVEFECRLGYRKKIPSNMISICHADNSWSHLEEGCTKKSCANPGELINGNIDHSEGFELGATITFSCEEGYNLVGKKSLICEIGQDSVNWNGNLPQCNKAMCEPPPDIENGVYSNAGKDVYEYGEAVRYSCNPVREGDQYSLVGKEVLSCSMNAEWSSEPPKCKVIKCDYPVVVNGEMVGGRQTKYYYKTKVKFECLKGFTMTGNNIITCEENNKWDPPVPVCLKDALTTTTSRPDQTTLSGSTSFTEVPPASNILGGGSITLIVIAIAVGVTVFFIFLYKYLNKNKSGAYVIDESHREVKFISL</sequence>
<dbReference type="RefSeq" id="XP_045154016.1">
    <property type="nucleotide sequence ID" value="XM_045298081.1"/>
</dbReference>
<gene>
    <name evidence="2" type="primary">CD46</name>
</gene>
<reference evidence="2" key="1">
    <citation type="submission" date="2025-08" db="UniProtKB">
        <authorList>
            <consortium name="RefSeq"/>
        </authorList>
    </citation>
    <scope>IDENTIFICATION</scope>
</reference>
<proteinExistence type="predicted"/>